<evidence type="ECO:0000256" key="3">
    <source>
        <dbReference type="ARBA" id="ARBA00023163"/>
    </source>
</evidence>
<organism evidence="6 7">
    <name type="scientific">Steinernema glaseri</name>
    <dbReference type="NCBI Taxonomy" id="37863"/>
    <lineage>
        <taxon>Eukaryota</taxon>
        <taxon>Metazoa</taxon>
        <taxon>Ecdysozoa</taxon>
        <taxon>Nematoda</taxon>
        <taxon>Chromadorea</taxon>
        <taxon>Rhabditida</taxon>
        <taxon>Tylenchina</taxon>
        <taxon>Panagrolaimomorpha</taxon>
        <taxon>Strongyloidoidea</taxon>
        <taxon>Steinernematidae</taxon>
        <taxon>Steinernema</taxon>
    </lineage>
</organism>
<dbReference type="AlphaFoldDB" id="A0A1I7ZQR7"/>
<comment type="similarity">
    <text evidence="1">Belongs to the nuclear hormone receptor family.</text>
</comment>
<feature type="domain" description="NR LBD" evidence="5">
    <location>
        <begin position="1"/>
        <end position="217"/>
    </location>
</feature>
<dbReference type="InterPro" id="IPR000536">
    <property type="entry name" value="Nucl_hrmn_rcpt_lig-bd"/>
</dbReference>
<sequence length="221" mass="25666">MFNFPKAPDWVIFDEDLAEQGHKQWPYLDTVLAIEYYKVLSAFRVLCEDDKMALAKGTIFQIAMFHGAYDSFRRGHCDTVVQPDGYRNLSHPYFQHDSLALTAREGVLPYLRELDIHDEHFVLLKAIIALNPLAPDLSPEGRELISQEREKHQQLLMSLIQTEDSKTWLSRFVRLFDLVNGNLRAAEAMQHLFFLKYLPLISVKVKVSALWIELFMESCFS</sequence>
<dbReference type="Pfam" id="PF00104">
    <property type="entry name" value="Hormone_recep"/>
    <property type="match status" value="1"/>
</dbReference>
<evidence type="ECO:0000313" key="7">
    <source>
        <dbReference type="WBParaSite" id="L893_g28851.t1"/>
    </source>
</evidence>
<keyword evidence="2" id="KW-0805">Transcription regulation</keyword>
<evidence type="ECO:0000256" key="1">
    <source>
        <dbReference type="ARBA" id="ARBA00005993"/>
    </source>
</evidence>
<evidence type="ECO:0000256" key="2">
    <source>
        <dbReference type="ARBA" id="ARBA00023015"/>
    </source>
</evidence>
<dbReference type="SUPFAM" id="SSF48508">
    <property type="entry name" value="Nuclear receptor ligand-binding domain"/>
    <property type="match status" value="1"/>
</dbReference>
<keyword evidence="4" id="KW-0675">Receptor</keyword>
<dbReference type="SMART" id="SM00430">
    <property type="entry name" value="HOLI"/>
    <property type="match status" value="1"/>
</dbReference>
<reference evidence="7" key="1">
    <citation type="submission" date="2016-11" db="UniProtKB">
        <authorList>
            <consortium name="WormBaseParasite"/>
        </authorList>
    </citation>
    <scope>IDENTIFICATION</scope>
</reference>
<evidence type="ECO:0000259" key="5">
    <source>
        <dbReference type="PROSITE" id="PS51843"/>
    </source>
</evidence>
<protein>
    <submittedName>
        <fullName evidence="7">NR LBD domain-containing protein</fullName>
    </submittedName>
</protein>
<evidence type="ECO:0000256" key="4">
    <source>
        <dbReference type="ARBA" id="ARBA00023170"/>
    </source>
</evidence>
<dbReference type="PROSITE" id="PS51843">
    <property type="entry name" value="NR_LBD"/>
    <property type="match status" value="1"/>
</dbReference>
<accession>A0A1I7ZQR7</accession>
<name>A0A1I7ZQR7_9BILA</name>
<dbReference type="Proteomes" id="UP000095287">
    <property type="component" value="Unplaced"/>
</dbReference>
<evidence type="ECO:0000313" key="6">
    <source>
        <dbReference type="Proteomes" id="UP000095287"/>
    </source>
</evidence>
<dbReference type="PANTHER" id="PTHR45886:SF18">
    <property type="entry name" value="NR LBD DOMAIN-CONTAINING PROTEIN-RELATED"/>
    <property type="match status" value="1"/>
</dbReference>
<dbReference type="PANTHER" id="PTHR45886">
    <property type="entry name" value="NUCLEAR HORMONE RECEPTOR FAMILY-RELATED-RELATED"/>
    <property type="match status" value="1"/>
</dbReference>
<keyword evidence="6" id="KW-1185">Reference proteome</keyword>
<dbReference type="Gene3D" id="1.10.565.10">
    <property type="entry name" value="Retinoid X Receptor"/>
    <property type="match status" value="1"/>
</dbReference>
<proteinExistence type="inferred from homology"/>
<keyword evidence="3" id="KW-0804">Transcription</keyword>
<dbReference type="InterPro" id="IPR035500">
    <property type="entry name" value="NHR-like_dom_sf"/>
</dbReference>
<dbReference type="WBParaSite" id="L893_g28851.t1">
    <property type="protein sequence ID" value="L893_g28851.t1"/>
    <property type="gene ID" value="L893_g28851"/>
</dbReference>